<evidence type="ECO:0000313" key="1">
    <source>
        <dbReference type="EMBL" id="CAG9320661.1"/>
    </source>
</evidence>
<organism evidence="1 2">
    <name type="scientific">Blepharisma stoltei</name>
    <dbReference type="NCBI Taxonomy" id="1481888"/>
    <lineage>
        <taxon>Eukaryota</taxon>
        <taxon>Sar</taxon>
        <taxon>Alveolata</taxon>
        <taxon>Ciliophora</taxon>
        <taxon>Postciliodesmatophora</taxon>
        <taxon>Heterotrichea</taxon>
        <taxon>Heterotrichida</taxon>
        <taxon>Blepharismidae</taxon>
        <taxon>Blepharisma</taxon>
    </lineage>
</organism>
<dbReference type="EMBL" id="CAJZBQ010000026">
    <property type="protein sequence ID" value="CAG9320661.1"/>
    <property type="molecule type" value="Genomic_DNA"/>
</dbReference>
<dbReference type="Proteomes" id="UP001162131">
    <property type="component" value="Unassembled WGS sequence"/>
</dbReference>
<evidence type="ECO:0000313" key="2">
    <source>
        <dbReference type="Proteomes" id="UP001162131"/>
    </source>
</evidence>
<reference evidence="1" key="1">
    <citation type="submission" date="2021-09" db="EMBL/GenBank/DDBJ databases">
        <authorList>
            <consortium name="AG Swart"/>
            <person name="Singh M."/>
            <person name="Singh A."/>
            <person name="Seah K."/>
            <person name="Emmerich C."/>
        </authorList>
    </citation>
    <scope>NUCLEOTIDE SEQUENCE</scope>
    <source>
        <strain evidence="1">ATCC30299</strain>
    </source>
</reference>
<gene>
    <name evidence="1" type="ORF">BSTOLATCC_MIC27132</name>
</gene>
<sequence>MKQVLTDEAKAAVCYEVSEIKAQYFVETASCVTKAVMIEARIEKMASQLQTLQAVRVGNIAAEPVIKLWVMREYW</sequence>
<name>A0AAU9J353_9CILI</name>
<proteinExistence type="predicted"/>
<comment type="caution">
    <text evidence="1">The sequence shown here is derived from an EMBL/GenBank/DDBJ whole genome shotgun (WGS) entry which is preliminary data.</text>
</comment>
<accession>A0AAU9J353</accession>
<protein>
    <submittedName>
        <fullName evidence="1">Uncharacterized protein</fullName>
    </submittedName>
</protein>
<dbReference type="AlphaFoldDB" id="A0AAU9J353"/>
<keyword evidence="2" id="KW-1185">Reference proteome</keyword>